<dbReference type="Proteomes" id="UP001055172">
    <property type="component" value="Unassembled WGS sequence"/>
</dbReference>
<dbReference type="SUPFAM" id="SSF48371">
    <property type="entry name" value="ARM repeat"/>
    <property type="match status" value="1"/>
</dbReference>
<name>A0AA37GT92_9PEZI</name>
<dbReference type="Pfam" id="PF24173">
    <property type="entry name" value="TPR_TTI1_N"/>
    <property type="match status" value="1"/>
</dbReference>
<dbReference type="EMBL" id="BPPX01000023">
    <property type="protein sequence ID" value="GJC86780.1"/>
    <property type="molecule type" value="Genomic_DNA"/>
</dbReference>
<dbReference type="GO" id="GO:0005737">
    <property type="term" value="C:cytoplasm"/>
    <property type="evidence" value="ECO:0007669"/>
    <property type="project" value="TreeGrafter"/>
</dbReference>
<comment type="caution">
    <text evidence="2">The sequence shown here is derived from an EMBL/GenBank/DDBJ whole genome shotgun (WGS) entry which is preliminary data.</text>
</comment>
<dbReference type="InterPro" id="IPR057566">
    <property type="entry name" value="TPR_TTI1_N"/>
</dbReference>
<keyword evidence="3" id="KW-1185">Reference proteome</keyword>
<evidence type="ECO:0000259" key="1">
    <source>
        <dbReference type="Pfam" id="PF24173"/>
    </source>
</evidence>
<feature type="domain" description="TTI1 N-terminal TPR" evidence="1">
    <location>
        <begin position="38"/>
        <end position="224"/>
    </location>
</feature>
<dbReference type="InterPro" id="IPR016024">
    <property type="entry name" value="ARM-type_fold"/>
</dbReference>
<protein>
    <submittedName>
        <fullName evidence="2">TEL2-interacting protein 1</fullName>
    </submittedName>
</protein>
<gene>
    <name evidence="2" type="ORF">ColLi_09618</name>
</gene>
<reference evidence="2 3" key="1">
    <citation type="submission" date="2021-07" db="EMBL/GenBank/DDBJ databases">
        <title>Genome data of Colletotrichum spaethianum.</title>
        <authorList>
            <person name="Utami Y.D."/>
            <person name="Hiruma K."/>
        </authorList>
    </citation>
    <scope>NUCLEOTIDE SEQUENCE [LARGE SCALE GENOMIC DNA]</scope>
    <source>
        <strain evidence="2 3">MAFF 242679</strain>
    </source>
</reference>
<dbReference type="PANTHER" id="PTHR18460:SF3">
    <property type="entry name" value="TELO2-INTERACTING PROTEIN 1 HOMOLOG"/>
    <property type="match status" value="1"/>
</dbReference>
<evidence type="ECO:0000313" key="2">
    <source>
        <dbReference type="EMBL" id="GJC86780.1"/>
    </source>
</evidence>
<accession>A0AA37GT92</accession>
<organism evidence="2 3">
    <name type="scientific">Colletotrichum liriopes</name>
    <dbReference type="NCBI Taxonomy" id="708192"/>
    <lineage>
        <taxon>Eukaryota</taxon>
        <taxon>Fungi</taxon>
        <taxon>Dikarya</taxon>
        <taxon>Ascomycota</taxon>
        <taxon>Pezizomycotina</taxon>
        <taxon>Sordariomycetes</taxon>
        <taxon>Hypocreomycetidae</taxon>
        <taxon>Glomerellales</taxon>
        <taxon>Glomerellaceae</taxon>
        <taxon>Colletotrichum</taxon>
        <taxon>Colletotrichum spaethianum species complex</taxon>
    </lineage>
</organism>
<evidence type="ECO:0000313" key="3">
    <source>
        <dbReference type="Proteomes" id="UP001055172"/>
    </source>
</evidence>
<proteinExistence type="predicted"/>
<dbReference type="InterPro" id="IPR052587">
    <property type="entry name" value="TELO2-interacting_protein_1"/>
</dbReference>
<dbReference type="PANTHER" id="PTHR18460">
    <property type="entry name" value="TEL2 INTERACTING PROTEIN 1 TTI1 FAMILY MEMBER"/>
    <property type="match status" value="1"/>
</dbReference>
<sequence length="239" mass="26282">MATSSANANPARNEFFQQLAIRQQGETSSFKRLSDLTEELLDILNDQVNRDTTVLDEKLADYVFFPLSHIFRSHDQYPKRLIEVAIKCLTIVVHHGWKSNISPQILQQLLILLTFIIGGVPGREEARDLPEETELESLRALTALVAVAGTSAKAAAALTEEKLIPTLGHTVTVLLECVADGRTPAIQLEALRTLGCFYTGIKDQAALASFLPGIVSSLTKLLAKPRERRTGFSLAPYSQ</sequence>
<dbReference type="AlphaFoldDB" id="A0AA37GT92"/>